<dbReference type="Proteomes" id="UP000383932">
    <property type="component" value="Unassembled WGS sequence"/>
</dbReference>
<dbReference type="AlphaFoldDB" id="A0A5N5Q8Q3"/>
<protein>
    <submittedName>
        <fullName evidence="1">Transposase family Tnp2 protein</fullName>
    </submittedName>
</protein>
<dbReference type="EMBL" id="SSOP01000615">
    <property type="protein sequence ID" value="KAB5588019.1"/>
    <property type="molecule type" value="Genomic_DNA"/>
</dbReference>
<name>A0A5N5Q8Q3_9AGAM</name>
<dbReference type="InterPro" id="IPR004242">
    <property type="entry name" value="Transposase_21"/>
</dbReference>
<evidence type="ECO:0000313" key="2">
    <source>
        <dbReference type="Proteomes" id="UP000383932"/>
    </source>
</evidence>
<proteinExistence type="predicted"/>
<dbReference type="Pfam" id="PF02992">
    <property type="entry name" value="Transposase_21"/>
    <property type="match status" value="1"/>
</dbReference>
<evidence type="ECO:0000313" key="1">
    <source>
        <dbReference type="EMBL" id="KAB5588019.1"/>
    </source>
</evidence>
<keyword evidence="2" id="KW-1185">Reference proteome</keyword>
<reference evidence="1 2" key="1">
    <citation type="journal article" date="2019" name="Fungal Biol. Biotechnol.">
        <title>Draft genome sequence of fastidious pathogen Ceratobasidium theobromae, which causes vascular-streak dieback in Theobroma cacao.</title>
        <authorList>
            <person name="Ali S.S."/>
            <person name="Asman A."/>
            <person name="Shao J."/>
            <person name="Firmansyah A.P."/>
            <person name="Susilo A.W."/>
            <person name="Rosmana A."/>
            <person name="McMahon P."/>
            <person name="Junaid M."/>
            <person name="Guest D."/>
            <person name="Kheng T.Y."/>
            <person name="Meinhardt L.W."/>
            <person name="Bailey B.A."/>
        </authorList>
    </citation>
    <scope>NUCLEOTIDE SEQUENCE [LARGE SCALE GENOMIC DNA]</scope>
    <source>
        <strain evidence="1 2">CT2</strain>
    </source>
</reference>
<comment type="caution">
    <text evidence="1">The sequence shown here is derived from an EMBL/GenBank/DDBJ whole genome shotgun (WGS) entry which is preliminary data.</text>
</comment>
<dbReference type="OrthoDB" id="3257409at2759"/>
<sequence length="562" mass="63104">MSQKSCSKRFNAASIAAQRAHTPQSFPLFDQCDPISADTNDLIPPPIDHNNLWKNVLLKRSVQPQEHGARSEGGSFGSLSSFQSEEDLDADAKPDYGLGNDSYNPATHGITHSMIFQQALTIKIVRNAPSSLTGSQFDDINIFDFIIRNKLSVQTYFDMQERFCPNNSRHTSLPSLKSLRTRILKLSGFKPMLYDRCKNSCMCFAGPFKDLSECLECNAPQSQGSSSRALFEYMPLIPQLRALFCNPKTRQTMEYRHNYKSDNSVIRDIFDGKQYHELRHSHVTIDGQRQPYKYFEDEREIALGLSTDGMCPFKRRKHSCWPLILVNYNLPPEIRTHINNTLCVGLIPGPKSPKNLGSFLIPLVEELVELAAGTPAVDYLKGVVFSLRAHILDGFGDIPALSKMLELVGHNGRFPCRLCLIEAIWGLTANGGTHLYCPLHHTGDPQVDPNPFHLPLQTHEEYMRKGEEVLKTPSDTARARLATKSGIKGISVLSRVPSVSIPGSFPIDIMHMVWINLIPQLAQLWTGNFNNLDPGWEHYDIHPTVWEALAISQLNLGVFGLH</sequence>
<accession>A0A5N5Q8Q3</accession>
<dbReference type="PANTHER" id="PTHR10775">
    <property type="entry name" value="OS08G0208400 PROTEIN"/>
    <property type="match status" value="1"/>
</dbReference>
<organism evidence="1 2">
    <name type="scientific">Ceratobasidium theobromae</name>
    <dbReference type="NCBI Taxonomy" id="1582974"/>
    <lineage>
        <taxon>Eukaryota</taxon>
        <taxon>Fungi</taxon>
        <taxon>Dikarya</taxon>
        <taxon>Basidiomycota</taxon>
        <taxon>Agaricomycotina</taxon>
        <taxon>Agaricomycetes</taxon>
        <taxon>Cantharellales</taxon>
        <taxon>Ceratobasidiaceae</taxon>
        <taxon>Ceratobasidium</taxon>
    </lineage>
</organism>
<dbReference type="PANTHER" id="PTHR10775:SF185">
    <property type="entry name" value="OS08G0208400 PROTEIN"/>
    <property type="match status" value="1"/>
</dbReference>
<gene>
    <name evidence="1" type="ORF">CTheo_8540</name>
</gene>